<accession>A0A7W0DIB9</accession>
<protein>
    <submittedName>
        <fullName evidence="1">DUF5133 domain-containing protein</fullName>
    </submittedName>
</protein>
<name>A0A7W0DIB9_9ACTN</name>
<organism evidence="1 2">
    <name type="scientific">Streptomyces himalayensis subsp. himalayensis</name>
    <dbReference type="NCBI Taxonomy" id="2756131"/>
    <lineage>
        <taxon>Bacteria</taxon>
        <taxon>Bacillati</taxon>
        <taxon>Actinomycetota</taxon>
        <taxon>Actinomycetes</taxon>
        <taxon>Kitasatosporales</taxon>
        <taxon>Streptomycetaceae</taxon>
        <taxon>Streptomyces</taxon>
        <taxon>Streptomyces himalayensis</taxon>
    </lineage>
</organism>
<dbReference type="RefSeq" id="WP_181656577.1">
    <property type="nucleotide sequence ID" value="NZ_JACEHE010000003.1"/>
</dbReference>
<reference evidence="1 2" key="1">
    <citation type="submission" date="2020-07" db="EMBL/GenBank/DDBJ databases">
        <title>Streptomyces isolated from Indian soil.</title>
        <authorList>
            <person name="Mandal S."/>
            <person name="Maiti P.K."/>
        </authorList>
    </citation>
    <scope>NUCLEOTIDE SEQUENCE [LARGE SCALE GENOMIC DNA]</scope>
    <source>
        <strain evidence="1 2">PSKA28</strain>
    </source>
</reference>
<proteinExistence type="predicted"/>
<evidence type="ECO:0000313" key="1">
    <source>
        <dbReference type="EMBL" id="MBA2945646.1"/>
    </source>
</evidence>
<dbReference type="EMBL" id="JACEHE010000003">
    <property type="protein sequence ID" value="MBA2945646.1"/>
    <property type="molecule type" value="Genomic_DNA"/>
</dbReference>
<dbReference type="InterPro" id="IPR033457">
    <property type="entry name" value="DUF5133"/>
</dbReference>
<comment type="caution">
    <text evidence="1">The sequence shown here is derived from an EMBL/GenBank/DDBJ whole genome shotgun (WGS) entry which is preliminary data.</text>
</comment>
<dbReference type="Pfam" id="PF17196">
    <property type="entry name" value="DUF5133"/>
    <property type="match status" value="1"/>
</dbReference>
<evidence type="ECO:0000313" key="2">
    <source>
        <dbReference type="Proteomes" id="UP000545761"/>
    </source>
</evidence>
<gene>
    <name evidence="1" type="ORF">H1D24_07425</name>
</gene>
<dbReference type="AlphaFoldDB" id="A0A7W0DIB9"/>
<sequence>MPLINYSVLRDLLDEFDTLTPLLSRESNARRRLEDVQYTVCVYTGLRDPQQAVSQARDLLSRAEVGRR</sequence>
<dbReference type="Proteomes" id="UP000545761">
    <property type="component" value="Unassembled WGS sequence"/>
</dbReference>